<gene>
    <name evidence="3" type="ORF">NLU13_6716</name>
</gene>
<name>A0AA39GE71_SARSR</name>
<sequence length="209" mass="21674">MKTTTITTLALAAAASASPILSPGTDNSGRRGLLGGLLGLDLTIDLDLDLELGLGGGETGYFTSTYSVLATPDQVVDSSNQKTGGLEGAKGLYKFGINSDEDVICYKITLFGFEGEYQSPARTATHIHESARGLSGPPRIAFPNPRGSGAIRTSKGCLKGPFETGLKPDSVNDSGLGFKVSQIEENPSAFNADVHSSKAVPGAVRGQLR</sequence>
<protein>
    <recommendedName>
        <fullName evidence="2">CHRD domain-containing protein</fullName>
    </recommendedName>
</protein>
<dbReference type="InterPro" id="IPR010895">
    <property type="entry name" value="CHRD"/>
</dbReference>
<feature type="domain" description="CHRD" evidence="2">
    <location>
        <begin position="64"/>
        <end position="209"/>
    </location>
</feature>
<evidence type="ECO:0000313" key="3">
    <source>
        <dbReference type="EMBL" id="KAK0385536.1"/>
    </source>
</evidence>
<feature type="chain" id="PRO_5041431287" description="CHRD domain-containing protein" evidence="1">
    <location>
        <begin position="18"/>
        <end position="209"/>
    </location>
</feature>
<accession>A0AA39GE71</accession>
<reference evidence="3" key="1">
    <citation type="submission" date="2022-10" db="EMBL/GenBank/DDBJ databases">
        <title>Determination and structural analysis of whole genome sequence of Sarocladium strictum F4-1.</title>
        <authorList>
            <person name="Hu L."/>
            <person name="Jiang Y."/>
        </authorList>
    </citation>
    <scope>NUCLEOTIDE SEQUENCE</scope>
    <source>
        <strain evidence="3">F4-1</strain>
    </source>
</reference>
<proteinExistence type="predicted"/>
<dbReference type="Proteomes" id="UP001175261">
    <property type="component" value="Unassembled WGS sequence"/>
</dbReference>
<evidence type="ECO:0000259" key="2">
    <source>
        <dbReference type="SMART" id="SM00754"/>
    </source>
</evidence>
<dbReference type="EMBL" id="JAPDFR010000006">
    <property type="protein sequence ID" value="KAK0385536.1"/>
    <property type="molecule type" value="Genomic_DNA"/>
</dbReference>
<organism evidence="3 4">
    <name type="scientific">Sarocladium strictum</name>
    <name type="common">Black bundle disease fungus</name>
    <name type="synonym">Acremonium strictum</name>
    <dbReference type="NCBI Taxonomy" id="5046"/>
    <lineage>
        <taxon>Eukaryota</taxon>
        <taxon>Fungi</taxon>
        <taxon>Dikarya</taxon>
        <taxon>Ascomycota</taxon>
        <taxon>Pezizomycotina</taxon>
        <taxon>Sordariomycetes</taxon>
        <taxon>Hypocreomycetidae</taxon>
        <taxon>Hypocreales</taxon>
        <taxon>Sarocladiaceae</taxon>
        <taxon>Sarocladium</taxon>
    </lineage>
</organism>
<dbReference type="Pfam" id="PF07452">
    <property type="entry name" value="CHRD"/>
    <property type="match status" value="1"/>
</dbReference>
<comment type="caution">
    <text evidence="3">The sequence shown here is derived from an EMBL/GenBank/DDBJ whole genome shotgun (WGS) entry which is preliminary data.</text>
</comment>
<evidence type="ECO:0000313" key="4">
    <source>
        <dbReference type="Proteomes" id="UP001175261"/>
    </source>
</evidence>
<dbReference type="AlphaFoldDB" id="A0AA39GE71"/>
<keyword evidence="1" id="KW-0732">Signal</keyword>
<keyword evidence="4" id="KW-1185">Reference proteome</keyword>
<evidence type="ECO:0000256" key="1">
    <source>
        <dbReference type="SAM" id="SignalP"/>
    </source>
</evidence>
<feature type="signal peptide" evidence="1">
    <location>
        <begin position="1"/>
        <end position="17"/>
    </location>
</feature>
<dbReference type="SMART" id="SM00754">
    <property type="entry name" value="CHRD"/>
    <property type="match status" value="1"/>
</dbReference>